<dbReference type="EMBL" id="GBXM01039215">
    <property type="protein sequence ID" value="JAH69362.1"/>
    <property type="molecule type" value="Transcribed_RNA"/>
</dbReference>
<evidence type="ECO:0000313" key="1">
    <source>
        <dbReference type="EMBL" id="JAH69362.1"/>
    </source>
</evidence>
<organism evidence="1">
    <name type="scientific">Anguilla anguilla</name>
    <name type="common">European freshwater eel</name>
    <name type="synonym">Muraena anguilla</name>
    <dbReference type="NCBI Taxonomy" id="7936"/>
    <lineage>
        <taxon>Eukaryota</taxon>
        <taxon>Metazoa</taxon>
        <taxon>Chordata</taxon>
        <taxon>Craniata</taxon>
        <taxon>Vertebrata</taxon>
        <taxon>Euteleostomi</taxon>
        <taxon>Actinopterygii</taxon>
        <taxon>Neopterygii</taxon>
        <taxon>Teleostei</taxon>
        <taxon>Anguilliformes</taxon>
        <taxon>Anguillidae</taxon>
        <taxon>Anguilla</taxon>
    </lineage>
</organism>
<dbReference type="AlphaFoldDB" id="A0A0E9UU74"/>
<sequence length="44" mass="4949">MFFLCVYNILRSYVAKYWQKMAGSNATEVVILTSVSLCKRGSGL</sequence>
<protein>
    <submittedName>
        <fullName evidence="1">Uncharacterized protein</fullName>
    </submittedName>
</protein>
<reference evidence="1" key="2">
    <citation type="journal article" date="2015" name="Fish Shellfish Immunol.">
        <title>Early steps in the European eel (Anguilla anguilla)-Vibrio vulnificus interaction in the gills: Role of the RtxA13 toxin.</title>
        <authorList>
            <person name="Callol A."/>
            <person name="Pajuelo D."/>
            <person name="Ebbesson L."/>
            <person name="Teles M."/>
            <person name="MacKenzie S."/>
            <person name="Amaro C."/>
        </authorList>
    </citation>
    <scope>NUCLEOTIDE SEQUENCE</scope>
</reference>
<proteinExistence type="predicted"/>
<reference evidence="1" key="1">
    <citation type="submission" date="2014-11" db="EMBL/GenBank/DDBJ databases">
        <authorList>
            <person name="Amaro Gonzalez C."/>
        </authorList>
    </citation>
    <scope>NUCLEOTIDE SEQUENCE</scope>
</reference>
<name>A0A0E9UU74_ANGAN</name>
<accession>A0A0E9UU74</accession>